<feature type="transmembrane region" description="Helical" evidence="6">
    <location>
        <begin position="41"/>
        <end position="61"/>
    </location>
</feature>
<feature type="transmembrane region" description="Helical" evidence="6">
    <location>
        <begin position="104"/>
        <end position="124"/>
    </location>
</feature>
<name>A0A1M4Y351_9FIRM</name>
<accession>A0A1M4Y351</accession>
<dbReference type="RefSeq" id="WP_073270993.1">
    <property type="nucleotide sequence ID" value="NZ_FQTU01000011.1"/>
</dbReference>
<dbReference type="AlphaFoldDB" id="A0A1M4Y351"/>
<keyword evidence="8" id="KW-1185">Reference proteome</keyword>
<evidence type="ECO:0000313" key="8">
    <source>
        <dbReference type="Proteomes" id="UP000184251"/>
    </source>
</evidence>
<dbReference type="OrthoDB" id="1711023at2"/>
<reference evidence="7 8" key="1">
    <citation type="submission" date="2016-11" db="EMBL/GenBank/DDBJ databases">
        <authorList>
            <person name="Jaros S."/>
            <person name="Januszkiewicz K."/>
            <person name="Wedrychowicz H."/>
        </authorList>
    </citation>
    <scope>NUCLEOTIDE SEQUENCE [LARGE SCALE GENOMIC DNA]</scope>
    <source>
        <strain evidence="7 8">DSM 14828</strain>
    </source>
</reference>
<keyword evidence="3 6" id="KW-0812">Transmembrane</keyword>
<dbReference type="EMBL" id="FQTU01000011">
    <property type="protein sequence ID" value="SHF00181.1"/>
    <property type="molecule type" value="Genomic_DNA"/>
</dbReference>
<dbReference type="InterPro" id="IPR005598">
    <property type="entry name" value="ATP_synth_I"/>
</dbReference>
<comment type="subcellular location">
    <subcellularLocation>
        <location evidence="1">Cell membrane</location>
        <topology evidence="1">Multi-pass membrane protein</topology>
    </subcellularLocation>
</comment>
<evidence type="ECO:0000256" key="6">
    <source>
        <dbReference type="SAM" id="Phobius"/>
    </source>
</evidence>
<evidence type="ECO:0000256" key="5">
    <source>
        <dbReference type="ARBA" id="ARBA00023136"/>
    </source>
</evidence>
<sequence length="134" mass="15010">MTMQKTNRFDLNFNQIVKWTIIAGVILGVAMLLLSNDGSRMLLGLVFGLVFSILNFRLLHLTIKKSLEMHPARAQSYVTSRYFLRYFLAGAVLYVAISNEAMHVLGTITGLLMIKFVILASNVISGIKKTQDTK</sequence>
<dbReference type="Pfam" id="PF03899">
    <property type="entry name" value="ATP-synt_I"/>
    <property type="match status" value="1"/>
</dbReference>
<keyword evidence="4 6" id="KW-1133">Transmembrane helix</keyword>
<evidence type="ECO:0000256" key="4">
    <source>
        <dbReference type="ARBA" id="ARBA00022989"/>
    </source>
</evidence>
<evidence type="ECO:0000256" key="3">
    <source>
        <dbReference type="ARBA" id="ARBA00022692"/>
    </source>
</evidence>
<feature type="transmembrane region" description="Helical" evidence="6">
    <location>
        <begin position="16"/>
        <end position="35"/>
    </location>
</feature>
<organism evidence="7 8">
    <name type="scientific">Alkalibacter saccharofermentans DSM 14828</name>
    <dbReference type="NCBI Taxonomy" id="1120975"/>
    <lineage>
        <taxon>Bacteria</taxon>
        <taxon>Bacillati</taxon>
        <taxon>Bacillota</taxon>
        <taxon>Clostridia</taxon>
        <taxon>Eubacteriales</taxon>
        <taxon>Eubacteriaceae</taxon>
        <taxon>Alkalibacter</taxon>
    </lineage>
</organism>
<protein>
    <submittedName>
        <fullName evidence="7">ATP synthase I chain</fullName>
    </submittedName>
</protein>
<keyword evidence="2" id="KW-1003">Cell membrane</keyword>
<proteinExistence type="predicted"/>
<dbReference type="STRING" id="1120975.SAMN02746064_01678"/>
<evidence type="ECO:0000256" key="2">
    <source>
        <dbReference type="ARBA" id="ARBA00022475"/>
    </source>
</evidence>
<evidence type="ECO:0000256" key="1">
    <source>
        <dbReference type="ARBA" id="ARBA00004651"/>
    </source>
</evidence>
<evidence type="ECO:0000313" key="7">
    <source>
        <dbReference type="EMBL" id="SHF00181.1"/>
    </source>
</evidence>
<keyword evidence="5 6" id="KW-0472">Membrane</keyword>
<dbReference type="GO" id="GO:0005886">
    <property type="term" value="C:plasma membrane"/>
    <property type="evidence" value="ECO:0007669"/>
    <property type="project" value="UniProtKB-SubCell"/>
</dbReference>
<dbReference type="Proteomes" id="UP000184251">
    <property type="component" value="Unassembled WGS sequence"/>
</dbReference>
<gene>
    <name evidence="7" type="ORF">SAMN02746064_01678</name>
</gene>
<feature type="transmembrane region" description="Helical" evidence="6">
    <location>
        <begin position="82"/>
        <end position="98"/>
    </location>
</feature>